<sequence length="83" mass="9726">MSLLRYKKSIRSFYQDRKMFKRSVFVHFEVSKGTGSTSWPQNAKVTSQDKVAPRLQQQPKQQLSQPQQQPSQPQQMTNPDRIC</sequence>
<feature type="compositionally biased region" description="Low complexity" evidence="1">
    <location>
        <begin position="55"/>
        <end position="75"/>
    </location>
</feature>
<protein>
    <submittedName>
        <fullName evidence="2">Uncharacterized protein</fullName>
    </submittedName>
</protein>
<evidence type="ECO:0000256" key="1">
    <source>
        <dbReference type="SAM" id="MobiDB-lite"/>
    </source>
</evidence>
<proteinExistence type="predicted"/>
<evidence type="ECO:0000313" key="2">
    <source>
        <dbReference type="EMBL" id="KAF0433384.1"/>
    </source>
</evidence>
<dbReference type="EMBL" id="WTPW01001475">
    <property type="protein sequence ID" value="KAF0433384.1"/>
    <property type="molecule type" value="Genomic_DNA"/>
</dbReference>
<feature type="region of interest" description="Disordered" evidence="1">
    <location>
        <begin position="32"/>
        <end position="83"/>
    </location>
</feature>
<accession>A0A8H3XA82</accession>
<reference evidence="2 3" key="1">
    <citation type="journal article" date="2019" name="Environ. Microbiol.">
        <title>At the nexus of three kingdoms: the genome of the mycorrhizal fungus Gigaspora margarita provides insights into plant, endobacterial and fungal interactions.</title>
        <authorList>
            <person name="Venice F."/>
            <person name="Ghignone S."/>
            <person name="Salvioli di Fossalunga A."/>
            <person name="Amselem J."/>
            <person name="Novero M."/>
            <person name="Xianan X."/>
            <person name="Sedzielewska Toro K."/>
            <person name="Morin E."/>
            <person name="Lipzen A."/>
            <person name="Grigoriev I.V."/>
            <person name="Henrissat B."/>
            <person name="Martin F.M."/>
            <person name="Bonfante P."/>
        </authorList>
    </citation>
    <scope>NUCLEOTIDE SEQUENCE [LARGE SCALE GENOMIC DNA]</scope>
    <source>
        <strain evidence="2 3">BEG34</strain>
    </source>
</reference>
<dbReference type="AlphaFoldDB" id="A0A8H3XA82"/>
<gene>
    <name evidence="2" type="ORF">F8M41_005084</name>
</gene>
<name>A0A8H3XA82_GIGMA</name>
<dbReference type="Proteomes" id="UP000439903">
    <property type="component" value="Unassembled WGS sequence"/>
</dbReference>
<feature type="compositionally biased region" description="Polar residues" evidence="1">
    <location>
        <begin position="33"/>
        <end position="49"/>
    </location>
</feature>
<keyword evidence="3" id="KW-1185">Reference proteome</keyword>
<organism evidence="2 3">
    <name type="scientific">Gigaspora margarita</name>
    <dbReference type="NCBI Taxonomy" id="4874"/>
    <lineage>
        <taxon>Eukaryota</taxon>
        <taxon>Fungi</taxon>
        <taxon>Fungi incertae sedis</taxon>
        <taxon>Mucoromycota</taxon>
        <taxon>Glomeromycotina</taxon>
        <taxon>Glomeromycetes</taxon>
        <taxon>Diversisporales</taxon>
        <taxon>Gigasporaceae</taxon>
        <taxon>Gigaspora</taxon>
    </lineage>
</organism>
<evidence type="ECO:0000313" key="3">
    <source>
        <dbReference type="Proteomes" id="UP000439903"/>
    </source>
</evidence>
<comment type="caution">
    <text evidence="2">The sequence shown here is derived from an EMBL/GenBank/DDBJ whole genome shotgun (WGS) entry which is preliminary data.</text>
</comment>